<name>A0A0J1GNV3_9GAMM</name>
<dbReference type="EMBL" id="LDOT01000053">
    <property type="protein sequence ID" value="KLV01453.1"/>
    <property type="molecule type" value="Genomic_DNA"/>
</dbReference>
<dbReference type="OrthoDB" id="8548152at2"/>
<protein>
    <submittedName>
        <fullName evidence="1">CRISPR-associated protein</fullName>
    </submittedName>
</protein>
<dbReference type="PATRIC" id="fig|1195763.3.peg.4737"/>
<organism evidence="1 2">
    <name type="scientific">Photobacterium aquae</name>
    <dbReference type="NCBI Taxonomy" id="1195763"/>
    <lineage>
        <taxon>Bacteria</taxon>
        <taxon>Pseudomonadati</taxon>
        <taxon>Pseudomonadota</taxon>
        <taxon>Gammaproteobacteria</taxon>
        <taxon>Vibrionales</taxon>
        <taxon>Vibrionaceae</taxon>
        <taxon>Photobacterium</taxon>
    </lineage>
</organism>
<dbReference type="STRING" id="1195763.ABT56_22090"/>
<dbReference type="Proteomes" id="UP000036097">
    <property type="component" value="Unassembled WGS sequence"/>
</dbReference>
<comment type="caution">
    <text evidence="1">The sequence shown here is derived from an EMBL/GenBank/DDBJ whole genome shotgun (WGS) entry which is preliminary data.</text>
</comment>
<evidence type="ECO:0000313" key="2">
    <source>
        <dbReference type="Proteomes" id="UP000036097"/>
    </source>
</evidence>
<dbReference type="NCBIfam" id="TIGR02620">
    <property type="entry name" value="cas_VVA1548"/>
    <property type="match status" value="1"/>
</dbReference>
<dbReference type="AlphaFoldDB" id="A0A0J1GNV3"/>
<dbReference type="RefSeq" id="WP_047881079.1">
    <property type="nucleotide sequence ID" value="NZ_LDOT01000053.1"/>
</dbReference>
<keyword evidence="2" id="KW-1185">Reference proteome</keyword>
<reference evidence="1 2" key="1">
    <citation type="submission" date="2015-05" db="EMBL/GenBank/DDBJ databases">
        <title>Photobacterium galathea sp. nov.</title>
        <authorList>
            <person name="Machado H."/>
            <person name="Gram L."/>
        </authorList>
    </citation>
    <scope>NUCLEOTIDE SEQUENCE [LARGE SCALE GENOMIC DNA]</scope>
    <source>
        <strain evidence="1 2">CGMCC 1.12159</strain>
    </source>
</reference>
<dbReference type="InterPro" id="IPR013443">
    <property type="entry name" value="CRISPR-assoc_prot_Csx16"/>
</dbReference>
<evidence type="ECO:0000313" key="1">
    <source>
        <dbReference type="EMBL" id="KLV01453.1"/>
    </source>
</evidence>
<sequence length="101" mass="11510">MAETTWLVTRHPGAKEWLQQQGITGTMIDHLDIDCVKPGDTVIGTLPINLAFRVCQLGAIYQHLSLEIPRHLRGVELTSREMEQCGISLERYRVIKIQELE</sequence>
<gene>
    <name evidence="1" type="ORF">ABT56_22090</name>
</gene>
<dbReference type="Pfam" id="PF09652">
    <property type="entry name" value="Cas_VVA1548"/>
    <property type="match status" value="1"/>
</dbReference>
<accession>A0A0J1GNV3</accession>
<proteinExistence type="predicted"/>